<dbReference type="NCBIfam" id="TIGR00711">
    <property type="entry name" value="efflux_EmrB"/>
    <property type="match status" value="1"/>
</dbReference>
<dbReference type="GO" id="GO:0022857">
    <property type="term" value="F:transmembrane transporter activity"/>
    <property type="evidence" value="ECO:0007669"/>
    <property type="project" value="InterPro"/>
</dbReference>
<dbReference type="PANTHER" id="PTHR42718">
    <property type="entry name" value="MAJOR FACILITATOR SUPERFAMILY MULTIDRUG TRANSPORTER MFSC"/>
    <property type="match status" value="1"/>
</dbReference>
<evidence type="ECO:0000313" key="9">
    <source>
        <dbReference type="EMBL" id="BAD65964.1"/>
    </source>
</evidence>
<keyword evidence="6 7" id="KW-0472">Membrane</keyword>
<evidence type="ECO:0000259" key="8">
    <source>
        <dbReference type="PROSITE" id="PS50850"/>
    </source>
</evidence>
<proteinExistence type="predicted"/>
<evidence type="ECO:0000256" key="5">
    <source>
        <dbReference type="ARBA" id="ARBA00022989"/>
    </source>
</evidence>
<dbReference type="InterPro" id="IPR004638">
    <property type="entry name" value="EmrB-like"/>
</dbReference>
<sequence>MAHVSQEPSAAATTETVQVKVLPLLAVLLSGAFVAILSETILNVALNAIMSDFGVASSTAQWLVTGYMLVIGTLIPISAYFMQRFTTRQLFITAMSLFTLGTLIAGFSPVFAMLLVGRLTQAVGTALMIPLLTNVILAVIPIERRGAAMGMVGLVIMFAPAIGPTVSGIIVDSLSWRWLFYFITPISLLSLLFGVKVLRNIGETSRPKLDVVSFILSTLGFGGIVFGFSAAGKGDASFTDPLVYSTLLIGFASLCIFGWRQLKLETPLLDIRVFRYPMFLIGLIVVMLVMMTMFAMMLIMPIYMQGALLFTAVTAGLIMLPGGLLNGALSPVMGRLFDKFGPRPLLIPGTIILAAIVFSYRYTTPGVPVWIVIVQLAILMVAVAMIMMPTNTNGLNQLPARLYPHGTAIMNTLMQVAGAIGAALFISVMENGQQRYLANLGISEPTAEQTVEALLYGSQQSFSTGFFFACAAVVLSFFIKRSKQTQAEVSIRR</sequence>
<evidence type="ECO:0000256" key="4">
    <source>
        <dbReference type="ARBA" id="ARBA00022692"/>
    </source>
</evidence>
<feature type="transmembrane region" description="Helical" evidence="7">
    <location>
        <begin position="94"/>
        <end position="116"/>
    </location>
</feature>
<dbReference type="PROSITE" id="PS50850">
    <property type="entry name" value="MFS"/>
    <property type="match status" value="1"/>
</dbReference>
<dbReference type="InterPro" id="IPR011701">
    <property type="entry name" value="MFS"/>
</dbReference>
<dbReference type="PANTHER" id="PTHR42718:SF43">
    <property type="entry name" value="LINCOMYCIN RESISTANCE PROTEIN LMRB"/>
    <property type="match status" value="1"/>
</dbReference>
<dbReference type="AlphaFoldDB" id="Q5WCE6"/>
<feature type="transmembrane region" description="Helical" evidence="7">
    <location>
        <begin position="309"/>
        <end position="333"/>
    </location>
</feature>
<feature type="transmembrane region" description="Helical" evidence="7">
    <location>
        <begin position="21"/>
        <end position="42"/>
    </location>
</feature>
<evidence type="ECO:0000256" key="2">
    <source>
        <dbReference type="ARBA" id="ARBA00022448"/>
    </source>
</evidence>
<feature type="transmembrane region" description="Helical" evidence="7">
    <location>
        <begin position="279"/>
        <end position="303"/>
    </location>
</feature>
<feature type="transmembrane region" description="Helical" evidence="7">
    <location>
        <begin position="211"/>
        <end position="230"/>
    </location>
</feature>
<dbReference type="KEGG" id="bcl:ABC3431"/>
<feature type="transmembrane region" description="Helical" evidence="7">
    <location>
        <begin position="147"/>
        <end position="166"/>
    </location>
</feature>
<reference evidence="9 10" key="3">
    <citation type="journal article" date="1997" name="Protein Eng.">
        <title>High-resolution crystal structure of M-protease: phylogeny aided analysis of the high-alkaline adaptation mechanism.</title>
        <authorList>
            <person name="Shirai T."/>
            <person name="Suzuki A."/>
            <person name="Yamane T."/>
            <person name="Ashida T."/>
            <person name="Kobayashi T."/>
            <person name="Ito S."/>
        </authorList>
    </citation>
    <scope>NUCLEOTIDE SEQUENCE [LARGE SCALE GENOMIC DNA]</scope>
    <source>
        <strain evidence="9 10">KSM-K16</strain>
    </source>
</reference>
<protein>
    <submittedName>
        <fullName evidence="9">Lincomycin-resistance protein</fullName>
    </submittedName>
</protein>
<name>Q5WCE6_SHOC1</name>
<dbReference type="OrthoDB" id="9816041at2"/>
<keyword evidence="2" id="KW-0813">Transport</keyword>
<reference evidence="9 10" key="5">
    <citation type="journal article" date="2007" name="Extremophiles">
        <title>Intragenomic diversity of the V1 regions of 16S rRNA genes in high-alkaline protease-producing Bacillus clausii spp.</title>
        <authorList>
            <person name="Kageyama Y."/>
            <person name="Takaki Y."/>
            <person name="Shimamura S."/>
            <person name="Nishi S."/>
            <person name="Nogi Y."/>
            <person name="Uchimura K."/>
            <person name="Kobayashi T."/>
            <person name="Hitomi J."/>
            <person name="Ozaki K."/>
            <person name="Kawai S."/>
            <person name="Ito S."/>
            <person name="Horikoshi K."/>
        </authorList>
    </citation>
    <scope>NUCLEOTIDE SEQUENCE [LARGE SCALE GENOMIC DNA]</scope>
    <source>
        <strain evidence="9 10">KSM-K16</strain>
    </source>
</reference>
<dbReference type="RefSeq" id="WP_011248270.1">
    <property type="nucleotide sequence ID" value="NC_006582.1"/>
</dbReference>
<feature type="transmembrane region" description="Helical" evidence="7">
    <location>
        <begin position="461"/>
        <end position="479"/>
    </location>
</feature>
<reference evidence="9 10" key="2">
    <citation type="journal article" date="1995" name="Appl. Microbiol. Biotechnol.">
        <title>Purification and properties of an alkaline protease from alkalophilic Bacillus sp. KSM-K16.</title>
        <authorList>
            <person name="Kobayashi T."/>
            <person name="Hakamada Y."/>
            <person name="Adachi S."/>
            <person name="Hitomi J."/>
            <person name="Yoshimatsu T."/>
            <person name="Koike K."/>
            <person name="Kawai S."/>
            <person name="Ito S."/>
        </authorList>
    </citation>
    <scope>NUCLEOTIDE SEQUENCE [LARGE SCALE GENOMIC DNA]</scope>
    <source>
        <strain evidence="9 10">KSM-K16</strain>
    </source>
</reference>
<dbReference type="Pfam" id="PF07690">
    <property type="entry name" value="MFS_1"/>
    <property type="match status" value="1"/>
</dbReference>
<comment type="subcellular location">
    <subcellularLocation>
        <location evidence="1">Cell membrane</location>
        <topology evidence="1">Multi-pass membrane protein</topology>
    </subcellularLocation>
</comment>
<reference evidence="10" key="4">
    <citation type="submission" date="2003-10" db="EMBL/GenBank/DDBJ databases">
        <title>The complete genome sequence of the alkaliphilic Bacillus clausii KSM-K16.</title>
        <authorList>
            <person name="Takaki Y."/>
            <person name="Kageyama Y."/>
            <person name="Shimamura S."/>
            <person name="Suzuki H."/>
            <person name="Nishi S."/>
            <person name="Hatada Y."/>
            <person name="Kawai S."/>
            <person name="Ito S."/>
            <person name="Horikoshi K."/>
        </authorList>
    </citation>
    <scope>NUCLEOTIDE SEQUENCE [LARGE SCALE GENOMIC DNA]</scope>
    <source>
        <strain evidence="10">KSM-K16</strain>
    </source>
</reference>
<evidence type="ECO:0000256" key="6">
    <source>
        <dbReference type="ARBA" id="ARBA00023136"/>
    </source>
</evidence>
<keyword evidence="10" id="KW-1185">Reference proteome</keyword>
<keyword evidence="5 7" id="KW-1133">Transmembrane helix</keyword>
<dbReference type="STRING" id="66692.ABC3431"/>
<dbReference type="InterPro" id="IPR020846">
    <property type="entry name" value="MFS_dom"/>
</dbReference>
<keyword evidence="3" id="KW-1003">Cell membrane</keyword>
<dbReference type="PRINTS" id="PR01036">
    <property type="entry name" value="TCRTETB"/>
</dbReference>
<evidence type="ECO:0000256" key="1">
    <source>
        <dbReference type="ARBA" id="ARBA00004651"/>
    </source>
</evidence>
<feature type="transmembrane region" description="Helical" evidence="7">
    <location>
        <begin position="408"/>
        <end position="429"/>
    </location>
</feature>
<dbReference type="SUPFAM" id="SSF103473">
    <property type="entry name" value="MFS general substrate transporter"/>
    <property type="match status" value="1"/>
</dbReference>
<feature type="transmembrane region" description="Helical" evidence="7">
    <location>
        <begin position="122"/>
        <end position="140"/>
    </location>
</feature>
<organism evidence="9 10">
    <name type="scientific">Shouchella clausii (strain KSM-K16)</name>
    <name type="common">Alkalihalobacillus clausii</name>
    <dbReference type="NCBI Taxonomy" id="66692"/>
    <lineage>
        <taxon>Bacteria</taxon>
        <taxon>Bacillati</taxon>
        <taxon>Bacillota</taxon>
        <taxon>Bacilli</taxon>
        <taxon>Bacillales</taxon>
        <taxon>Bacillaceae</taxon>
        <taxon>Shouchella</taxon>
    </lineage>
</organism>
<evidence type="ECO:0000256" key="7">
    <source>
        <dbReference type="SAM" id="Phobius"/>
    </source>
</evidence>
<dbReference type="Gene3D" id="1.20.1720.10">
    <property type="entry name" value="Multidrug resistance protein D"/>
    <property type="match status" value="1"/>
</dbReference>
<feature type="transmembrane region" description="Helical" evidence="7">
    <location>
        <begin position="242"/>
        <end position="259"/>
    </location>
</feature>
<keyword evidence="4 7" id="KW-0812">Transmembrane</keyword>
<evidence type="ECO:0000313" key="10">
    <source>
        <dbReference type="Proteomes" id="UP000001168"/>
    </source>
</evidence>
<feature type="domain" description="Major facilitator superfamily (MFS) profile" evidence="8">
    <location>
        <begin position="24"/>
        <end position="484"/>
    </location>
</feature>
<dbReference type="Proteomes" id="UP000001168">
    <property type="component" value="Chromosome"/>
</dbReference>
<dbReference type="GO" id="GO:0005886">
    <property type="term" value="C:plasma membrane"/>
    <property type="evidence" value="ECO:0007669"/>
    <property type="project" value="UniProtKB-SubCell"/>
</dbReference>
<dbReference type="eggNOG" id="COG2814">
    <property type="taxonomic scope" value="Bacteria"/>
</dbReference>
<gene>
    <name evidence="9" type="primary">lmrB</name>
    <name evidence="9" type="ordered locus">ABC3431</name>
</gene>
<dbReference type="HOGENOM" id="CLU_000960_28_0_9"/>
<dbReference type="InterPro" id="IPR036259">
    <property type="entry name" value="MFS_trans_sf"/>
</dbReference>
<dbReference type="EMBL" id="AP006627">
    <property type="protein sequence ID" value="BAD65964.1"/>
    <property type="molecule type" value="Genomic_DNA"/>
</dbReference>
<dbReference type="Gene3D" id="1.20.1250.20">
    <property type="entry name" value="MFS general substrate transporter like domains"/>
    <property type="match status" value="1"/>
</dbReference>
<feature type="transmembrane region" description="Helical" evidence="7">
    <location>
        <begin position="345"/>
        <end position="363"/>
    </location>
</feature>
<feature type="transmembrane region" description="Helical" evidence="7">
    <location>
        <begin position="62"/>
        <end position="82"/>
    </location>
</feature>
<evidence type="ECO:0000256" key="3">
    <source>
        <dbReference type="ARBA" id="ARBA00022475"/>
    </source>
</evidence>
<dbReference type="CDD" id="cd17503">
    <property type="entry name" value="MFS_LmrB_MDR_like"/>
    <property type="match status" value="1"/>
</dbReference>
<feature type="transmembrane region" description="Helical" evidence="7">
    <location>
        <begin position="369"/>
        <end position="387"/>
    </location>
</feature>
<reference evidence="9 10" key="1">
    <citation type="journal article" date="1994" name="J. Ferment. Bioeng.">
        <title>Molecular cloning and nucleotide sequence of the gene for an alkaline protease from the alkalophilic Bacillus sp. KSM-K16.</title>
        <authorList>
            <person name="Hakamada Y."/>
            <person name="Kobayashi T."/>
            <person name="Hitomi J."/>
            <person name="Kawai S."/>
            <person name="Ito S."/>
        </authorList>
    </citation>
    <scope>NUCLEOTIDE SEQUENCE [LARGE SCALE GENOMIC DNA]</scope>
    <source>
        <strain evidence="9 10">KSM-K16</strain>
    </source>
</reference>
<accession>Q5WCE6</accession>
<feature type="transmembrane region" description="Helical" evidence="7">
    <location>
        <begin position="178"/>
        <end position="199"/>
    </location>
</feature>